<evidence type="ECO:0000313" key="3">
    <source>
        <dbReference type="Proteomes" id="UP000824681"/>
    </source>
</evidence>
<keyword evidence="3" id="KW-1185">Reference proteome</keyword>
<dbReference type="Proteomes" id="UP000824681">
    <property type="component" value="Chromosome"/>
</dbReference>
<feature type="domain" description="STAS" evidence="1">
    <location>
        <begin position="18"/>
        <end position="97"/>
    </location>
</feature>
<sequence>MTPTAPADPTDPSAAGDFSLRVRERGEVLLIELGGPLSGAPVDIVRMYLARTLTTLAVPALVVDLSRLTSLDTAGREVLRAATREARAAGGRLVVTGGLPLLGAAGGDGLDLLPTIDAALAALDPPAAP</sequence>
<dbReference type="SUPFAM" id="SSF52091">
    <property type="entry name" value="SpoIIaa-like"/>
    <property type="match status" value="1"/>
</dbReference>
<evidence type="ECO:0000259" key="1">
    <source>
        <dbReference type="PROSITE" id="PS50801"/>
    </source>
</evidence>
<reference evidence="2 3" key="1">
    <citation type="journal article" date="2021" name="ACS Chem. Biol.">
        <title>Genomic-Led Discovery of a Novel Glycopeptide Antibiotic by Nonomuraea coxensis DSM 45129.</title>
        <authorList>
            <person name="Yushchuk O."/>
            <person name="Vior N.M."/>
            <person name="Andreo-Vidal A."/>
            <person name="Berini F."/>
            <person name="Ruckert C."/>
            <person name="Busche T."/>
            <person name="Binda E."/>
            <person name="Kalinowski J."/>
            <person name="Truman A.W."/>
            <person name="Marinelli F."/>
        </authorList>
    </citation>
    <scope>NUCLEOTIDE SEQUENCE [LARGE SCALE GENOMIC DNA]</scope>
    <source>
        <strain evidence="2 3">DSM 45129</strain>
    </source>
</reference>
<dbReference type="PROSITE" id="PS50801">
    <property type="entry name" value="STAS"/>
    <property type="match status" value="1"/>
</dbReference>
<protein>
    <submittedName>
        <fullName evidence="2">STAS domain protein</fullName>
    </submittedName>
</protein>
<dbReference type="Pfam" id="PF01740">
    <property type="entry name" value="STAS"/>
    <property type="match status" value="1"/>
</dbReference>
<dbReference type="InterPro" id="IPR036513">
    <property type="entry name" value="STAS_dom_sf"/>
</dbReference>
<accession>A0ABX8U0H5</accession>
<proteinExistence type="predicted"/>
<dbReference type="Gene3D" id="3.30.750.24">
    <property type="entry name" value="STAS domain"/>
    <property type="match status" value="1"/>
</dbReference>
<dbReference type="InterPro" id="IPR002645">
    <property type="entry name" value="STAS_dom"/>
</dbReference>
<name>A0ABX8U0H5_9ACTN</name>
<dbReference type="EMBL" id="CP068985">
    <property type="protein sequence ID" value="QYC41163.1"/>
    <property type="molecule type" value="Genomic_DNA"/>
</dbReference>
<gene>
    <name evidence="2" type="ORF">Nocox_17770</name>
</gene>
<evidence type="ECO:0000313" key="2">
    <source>
        <dbReference type="EMBL" id="QYC41163.1"/>
    </source>
</evidence>
<organism evidence="2 3">
    <name type="scientific">Nonomuraea coxensis DSM 45129</name>
    <dbReference type="NCBI Taxonomy" id="1122611"/>
    <lineage>
        <taxon>Bacteria</taxon>
        <taxon>Bacillati</taxon>
        <taxon>Actinomycetota</taxon>
        <taxon>Actinomycetes</taxon>
        <taxon>Streptosporangiales</taxon>
        <taxon>Streptosporangiaceae</taxon>
        <taxon>Nonomuraea</taxon>
    </lineage>
</organism>
<dbReference type="RefSeq" id="WP_020540060.1">
    <property type="nucleotide sequence ID" value="NZ_CP068985.1"/>
</dbReference>